<gene>
    <name evidence="4" type="ORF">BS47DRAFT_1072500</name>
</gene>
<dbReference type="PANTHER" id="PTHR46457">
    <property type="entry name" value="DNA REPAIR PROTEIN RAD51 HOMOLOG 4"/>
    <property type="match status" value="1"/>
</dbReference>
<dbReference type="EMBL" id="MU128916">
    <property type="protein sequence ID" value="KAF9519621.1"/>
    <property type="molecule type" value="Genomic_DNA"/>
</dbReference>
<dbReference type="GO" id="GO:0000724">
    <property type="term" value="P:double-strand break repair via homologous recombination"/>
    <property type="evidence" value="ECO:0007669"/>
    <property type="project" value="TreeGrafter"/>
</dbReference>
<dbReference type="GO" id="GO:0007131">
    <property type="term" value="P:reciprocal meiotic recombination"/>
    <property type="evidence" value="ECO:0007669"/>
    <property type="project" value="TreeGrafter"/>
</dbReference>
<dbReference type="OrthoDB" id="336321at2759"/>
<dbReference type="Proteomes" id="UP000886523">
    <property type="component" value="Unassembled WGS sequence"/>
</dbReference>
<protein>
    <recommendedName>
        <fullName evidence="6">RecA family profile 1 domain-containing protein</fullName>
    </recommendedName>
</protein>
<accession>A0A9P6DYL5</accession>
<keyword evidence="5" id="KW-1185">Reference proteome</keyword>
<dbReference type="SUPFAM" id="SSF52540">
    <property type="entry name" value="P-loop containing nucleoside triphosphate hydrolases"/>
    <property type="match status" value="1"/>
</dbReference>
<feature type="compositionally biased region" description="Gly residues" evidence="3">
    <location>
        <begin position="239"/>
        <end position="253"/>
    </location>
</feature>
<proteinExistence type="predicted"/>
<reference evidence="4" key="1">
    <citation type="journal article" date="2020" name="Nat. Commun.">
        <title>Large-scale genome sequencing of mycorrhizal fungi provides insights into the early evolution of symbiotic traits.</title>
        <authorList>
            <person name="Miyauchi S."/>
            <person name="Kiss E."/>
            <person name="Kuo A."/>
            <person name="Drula E."/>
            <person name="Kohler A."/>
            <person name="Sanchez-Garcia M."/>
            <person name="Morin E."/>
            <person name="Andreopoulos B."/>
            <person name="Barry K.W."/>
            <person name="Bonito G."/>
            <person name="Buee M."/>
            <person name="Carver A."/>
            <person name="Chen C."/>
            <person name="Cichocki N."/>
            <person name="Clum A."/>
            <person name="Culley D."/>
            <person name="Crous P.W."/>
            <person name="Fauchery L."/>
            <person name="Girlanda M."/>
            <person name="Hayes R.D."/>
            <person name="Keri Z."/>
            <person name="LaButti K."/>
            <person name="Lipzen A."/>
            <person name="Lombard V."/>
            <person name="Magnuson J."/>
            <person name="Maillard F."/>
            <person name="Murat C."/>
            <person name="Nolan M."/>
            <person name="Ohm R.A."/>
            <person name="Pangilinan J."/>
            <person name="Pereira M.F."/>
            <person name="Perotto S."/>
            <person name="Peter M."/>
            <person name="Pfister S."/>
            <person name="Riley R."/>
            <person name="Sitrit Y."/>
            <person name="Stielow J.B."/>
            <person name="Szollosi G."/>
            <person name="Zifcakova L."/>
            <person name="Stursova M."/>
            <person name="Spatafora J.W."/>
            <person name="Tedersoo L."/>
            <person name="Vaario L.M."/>
            <person name="Yamada A."/>
            <person name="Yan M."/>
            <person name="Wang P."/>
            <person name="Xu J."/>
            <person name="Bruns T."/>
            <person name="Baldrian P."/>
            <person name="Vilgalys R."/>
            <person name="Dunand C."/>
            <person name="Henrissat B."/>
            <person name="Grigoriev I.V."/>
            <person name="Hibbett D."/>
            <person name="Nagy L.G."/>
            <person name="Martin F.M."/>
        </authorList>
    </citation>
    <scope>NUCLEOTIDE SEQUENCE</scope>
    <source>
        <strain evidence="4">UP504</strain>
    </source>
</reference>
<dbReference type="InterPro" id="IPR051988">
    <property type="entry name" value="HRR_RAD51_Paralog"/>
</dbReference>
<dbReference type="GO" id="GO:0003697">
    <property type="term" value="F:single-stranded DNA binding"/>
    <property type="evidence" value="ECO:0007669"/>
    <property type="project" value="TreeGrafter"/>
</dbReference>
<keyword evidence="2" id="KW-0539">Nucleus</keyword>
<dbReference type="GO" id="GO:0042148">
    <property type="term" value="P:DNA strand invasion"/>
    <property type="evidence" value="ECO:0007669"/>
    <property type="project" value="TreeGrafter"/>
</dbReference>
<dbReference type="AlphaFoldDB" id="A0A9P6DYL5"/>
<dbReference type="GO" id="GO:0008094">
    <property type="term" value="F:ATP-dependent activity, acting on DNA"/>
    <property type="evidence" value="ECO:0007669"/>
    <property type="project" value="TreeGrafter"/>
</dbReference>
<name>A0A9P6DYL5_9AGAM</name>
<evidence type="ECO:0008006" key="6">
    <source>
        <dbReference type="Google" id="ProtNLM"/>
    </source>
</evidence>
<evidence type="ECO:0000256" key="1">
    <source>
        <dbReference type="ARBA" id="ARBA00004123"/>
    </source>
</evidence>
<dbReference type="GO" id="GO:0005815">
    <property type="term" value="C:microtubule organizing center"/>
    <property type="evidence" value="ECO:0007669"/>
    <property type="project" value="TreeGrafter"/>
</dbReference>
<dbReference type="GO" id="GO:0005657">
    <property type="term" value="C:replication fork"/>
    <property type="evidence" value="ECO:0007669"/>
    <property type="project" value="TreeGrafter"/>
</dbReference>
<sequence length="284" mass="30449">MLGGLLPGEVVEITGTKMSGKTLLALHIVLDHLLHHPDASAFWIDPDSSFRSDRAFEILSYIGHLDAHSVLARLSVTFCPTASSVVLATDQLRRSIESGGTRQPRFIVIDTITAIFSPLINGTTSQATPTHLRTIPHKFPSRAFNLGLLLTRSLTPTFGYMADTTLALSRTDSIAGADDNSDDAWGWRPENIQAEKEGKKIHVAQILRSRRMASGKWCTFAVRDGVTLEEFRIPELSGSGSGSGFESGFGPGTSGSPSFTAEAKASTSAKGKNRAPPNAFGSHS</sequence>
<evidence type="ECO:0000256" key="2">
    <source>
        <dbReference type="ARBA" id="ARBA00023242"/>
    </source>
</evidence>
<organism evidence="4 5">
    <name type="scientific">Hydnum rufescens UP504</name>
    <dbReference type="NCBI Taxonomy" id="1448309"/>
    <lineage>
        <taxon>Eukaryota</taxon>
        <taxon>Fungi</taxon>
        <taxon>Dikarya</taxon>
        <taxon>Basidiomycota</taxon>
        <taxon>Agaricomycotina</taxon>
        <taxon>Agaricomycetes</taxon>
        <taxon>Cantharellales</taxon>
        <taxon>Hydnaceae</taxon>
        <taxon>Hydnum</taxon>
    </lineage>
</organism>
<dbReference type="PANTHER" id="PTHR46457:SF1">
    <property type="entry name" value="DNA REPAIR PROTEIN RAD51 HOMOLOG 4"/>
    <property type="match status" value="1"/>
</dbReference>
<dbReference type="GO" id="GO:0000400">
    <property type="term" value="F:four-way junction DNA binding"/>
    <property type="evidence" value="ECO:0007669"/>
    <property type="project" value="TreeGrafter"/>
</dbReference>
<comment type="caution">
    <text evidence="4">The sequence shown here is derived from an EMBL/GenBank/DDBJ whole genome shotgun (WGS) entry which is preliminary data.</text>
</comment>
<dbReference type="GO" id="GO:0033063">
    <property type="term" value="C:Rad51B-Rad51C-Rad51D-XRCC2 complex"/>
    <property type="evidence" value="ECO:0007669"/>
    <property type="project" value="TreeGrafter"/>
</dbReference>
<evidence type="ECO:0000256" key="3">
    <source>
        <dbReference type="SAM" id="MobiDB-lite"/>
    </source>
</evidence>
<feature type="region of interest" description="Disordered" evidence="3">
    <location>
        <begin position="237"/>
        <end position="284"/>
    </location>
</feature>
<dbReference type="InterPro" id="IPR027417">
    <property type="entry name" value="P-loop_NTPase"/>
</dbReference>
<evidence type="ECO:0000313" key="5">
    <source>
        <dbReference type="Proteomes" id="UP000886523"/>
    </source>
</evidence>
<dbReference type="Gene3D" id="3.40.50.300">
    <property type="entry name" value="P-loop containing nucleotide triphosphate hydrolases"/>
    <property type="match status" value="1"/>
</dbReference>
<comment type="subcellular location">
    <subcellularLocation>
        <location evidence="1">Nucleus</location>
    </subcellularLocation>
</comment>
<evidence type="ECO:0000313" key="4">
    <source>
        <dbReference type="EMBL" id="KAF9519621.1"/>
    </source>
</evidence>
<dbReference type="GO" id="GO:0000723">
    <property type="term" value="P:telomere maintenance"/>
    <property type="evidence" value="ECO:0007669"/>
    <property type="project" value="TreeGrafter"/>
</dbReference>